<keyword evidence="2" id="KW-1185">Reference proteome</keyword>
<organism evidence="1 2">
    <name type="scientific">Aplosporella prunicola CBS 121167</name>
    <dbReference type="NCBI Taxonomy" id="1176127"/>
    <lineage>
        <taxon>Eukaryota</taxon>
        <taxon>Fungi</taxon>
        <taxon>Dikarya</taxon>
        <taxon>Ascomycota</taxon>
        <taxon>Pezizomycotina</taxon>
        <taxon>Dothideomycetes</taxon>
        <taxon>Dothideomycetes incertae sedis</taxon>
        <taxon>Botryosphaeriales</taxon>
        <taxon>Aplosporellaceae</taxon>
        <taxon>Aplosporella</taxon>
    </lineage>
</organism>
<proteinExistence type="predicted"/>
<dbReference type="EMBL" id="ML995489">
    <property type="protein sequence ID" value="KAF2140760.1"/>
    <property type="molecule type" value="Genomic_DNA"/>
</dbReference>
<dbReference type="Proteomes" id="UP000799438">
    <property type="component" value="Unassembled WGS sequence"/>
</dbReference>
<reference evidence="1" key="1">
    <citation type="journal article" date="2020" name="Stud. Mycol.">
        <title>101 Dothideomycetes genomes: a test case for predicting lifestyles and emergence of pathogens.</title>
        <authorList>
            <person name="Haridas S."/>
            <person name="Albert R."/>
            <person name="Binder M."/>
            <person name="Bloem J."/>
            <person name="Labutti K."/>
            <person name="Salamov A."/>
            <person name="Andreopoulos B."/>
            <person name="Baker S."/>
            <person name="Barry K."/>
            <person name="Bills G."/>
            <person name="Bluhm B."/>
            <person name="Cannon C."/>
            <person name="Castanera R."/>
            <person name="Culley D."/>
            <person name="Daum C."/>
            <person name="Ezra D."/>
            <person name="Gonzalez J."/>
            <person name="Henrissat B."/>
            <person name="Kuo A."/>
            <person name="Liang C."/>
            <person name="Lipzen A."/>
            <person name="Lutzoni F."/>
            <person name="Magnuson J."/>
            <person name="Mondo S."/>
            <person name="Nolan M."/>
            <person name="Ohm R."/>
            <person name="Pangilinan J."/>
            <person name="Park H.-J."/>
            <person name="Ramirez L."/>
            <person name="Alfaro M."/>
            <person name="Sun H."/>
            <person name="Tritt A."/>
            <person name="Yoshinaga Y."/>
            <person name="Zwiers L.-H."/>
            <person name="Turgeon B."/>
            <person name="Goodwin S."/>
            <person name="Spatafora J."/>
            <person name="Crous P."/>
            <person name="Grigoriev I."/>
        </authorList>
    </citation>
    <scope>NUCLEOTIDE SEQUENCE</scope>
    <source>
        <strain evidence="1">CBS 121167</strain>
    </source>
</reference>
<protein>
    <submittedName>
        <fullName evidence="1">Uncharacterized protein</fullName>
    </submittedName>
</protein>
<sequence>MTLIGLKRRRQDSNLRGRSHVISEIVKLLQMSCDTIRVTPINHSGTAPIDGIEIHQHKLSST</sequence>
<name>A0A6A6B9L6_9PEZI</name>
<dbReference type="AlphaFoldDB" id="A0A6A6B9L6"/>
<dbReference type="GeneID" id="54298234"/>
<accession>A0A6A6B9L6</accession>
<dbReference type="RefSeq" id="XP_033396473.1">
    <property type="nucleotide sequence ID" value="XM_033540738.1"/>
</dbReference>
<gene>
    <name evidence="1" type="ORF">K452DRAFT_288847</name>
</gene>
<evidence type="ECO:0000313" key="2">
    <source>
        <dbReference type="Proteomes" id="UP000799438"/>
    </source>
</evidence>
<evidence type="ECO:0000313" key="1">
    <source>
        <dbReference type="EMBL" id="KAF2140760.1"/>
    </source>
</evidence>